<keyword evidence="2" id="KW-1185">Reference proteome</keyword>
<reference evidence="3" key="1">
    <citation type="submission" date="2022-11" db="UniProtKB">
        <authorList>
            <consortium name="WormBaseParasite"/>
        </authorList>
    </citation>
    <scope>IDENTIFICATION</scope>
</reference>
<dbReference type="Proteomes" id="UP000887572">
    <property type="component" value="Unplaced"/>
</dbReference>
<evidence type="ECO:0000313" key="2">
    <source>
        <dbReference type="Proteomes" id="UP000887572"/>
    </source>
</evidence>
<organism evidence="2 3">
    <name type="scientific">Globodera rostochiensis</name>
    <name type="common">Golden nematode worm</name>
    <name type="synonym">Heterodera rostochiensis</name>
    <dbReference type="NCBI Taxonomy" id="31243"/>
    <lineage>
        <taxon>Eukaryota</taxon>
        <taxon>Metazoa</taxon>
        <taxon>Ecdysozoa</taxon>
        <taxon>Nematoda</taxon>
        <taxon>Chromadorea</taxon>
        <taxon>Rhabditida</taxon>
        <taxon>Tylenchina</taxon>
        <taxon>Tylenchomorpha</taxon>
        <taxon>Tylenchoidea</taxon>
        <taxon>Heteroderidae</taxon>
        <taxon>Heteroderinae</taxon>
        <taxon>Globodera</taxon>
    </lineage>
</organism>
<sequence>MSTTLSMETNNGDKRERGGGRPDGWRMKRHTRKKAEDGHPWRRGGGGAHGREVQDGFDVGGRSKWKRLEMR</sequence>
<dbReference type="AlphaFoldDB" id="A0A914GVJ4"/>
<feature type="compositionally biased region" description="Polar residues" evidence="1">
    <location>
        <begin position="1"/>
        <end position="10"/>
    </location>
</feature>
<protein>
    <submittedName>
        <fullName evidence="3">Uncharacterized protein</fullName>
    </submittedName>
</protein>
<proteinExistence type="predicted"/>
<evidence type="ECO:0000256" key="1">
    <source>
        <dbReference type="SAM" id="MobiDB-lite"/>
    </source>
</evidence>
<accession>A0A914GVJ4</accession>
<name>A0A914GVJ4_GLORO</name>
<feature type="compositionally biased region" description="Basic and acidic residues" evidence="1">
    <location>
        <begin position="11"/>
        <end position="26"/>
    </location>
</feature>
<evidence type="ECO:0000313" key="3">
    <source>
        <dbReference type="WBParaSite" id="Gr19_v10_g11178.t1"/>
    </source>
</evidence>
<dbReference type="WBParaSite" id="Gr19_v10_g11178.t1">
    <property type="protein sequence ID" value="Gr19_v10_g11178.t1"/>
    <property type="gene ID" value="Gr19_v10_g11178"/>
</dbReference>
<feature type="region of interest" description="Disordered" evidence="1">
    <location>
        <begin position="1"/>
        <end position="71"/>
    </location>
</feature>